<evidence type="ECO:0000313" key="6">
    <source>
        <dbReference type="EMBL" id="MTT76034.1"/>
    </source>
</evidence>
<organism evidence="6 9">
    <name type="scientific">Phascolarctobacterium faecium</name>
    <dbReference type="NCBI Taxonomy" id="33025"/>
    <lineage>
        <taxon>Bacteria</taxon>
        <taxon>Bacillati</taxon>
        <taxon>Bacillota</taxon>
        <taxon>Negativicutes</taxon>
        <taxon>Acidaminococcales</taxon>
        <taxon>Acidaminococcaceae</taxon>
        <taxon>Phascolarctobacterium</taxon>
    </lineage>
</organism>
<keyword evidence="8" id="KW-1185">Reference proteome</keyword>
<dbReference type="OrthoDB" id="58802at2"/>
<dbReference type="Pfam" id="PF04198">
    <property type="entry name" value="Sugar-bind"/>
    <property type="match status" value="1"/>
</dbReference>
<dbReference type="AlphaFoldDB" id="A0A3G9H5E2"/>
<dbReference type="PANTHER" id="PTHR34294:SF1">
    <property type="entry name" value="TRANSCRIPTIONAL REGULATOR LSRR"/>
    <property type="match status" value="1"/>
</dbReference>
<comment type="caution">
    <text evidence="6">The sequence shown here is derived from an EMBL/GenBank/DDBJ whole genome shotgun (WGS) entry which is preliminary data.</text>
</comment>
<dbReference type="EMBL" id="WNBW01000004">
    <property type="protein sequence ID" value="MTU04097.1"/>
    <property type="molecule type" value="Genomic_DNA"/>
</dbReference>
<dbReference type="InterPro" id="IPR051054">
    <property type="entry name" value="SorC_transcr_regulators"/>
</dbReference>
<sequence length="305" mass="33678">MLSGKERTDLVNVARLYYEQGLTQDQVAKRIGVSRPLVSKMLTRAREAGIVHIEIRSSTEGDAALLEALQTRYALHGGMVLPVQDSMEENLKAAADYLSGELLYERNLGLGWGYLLGESISLLTQQCNRRQPGAVLPLIGKAHIPNKGYRVDELAETLASACGRHAYRLAVPAFPDSLEERQQFETTEAYLELDAMWQKLDAALVEIRDFPSVPDEATATRFGDSLKRQRAVGSFLSYYYNERGEFISGENDFAVRIPLGTLRHCPKIIGLALGAAPNAITGALKTGLFTHLLVTESTARKILEK</sequence>
<keyword evidence="2" id="KW-0805">Transcription regulation</keyword>
<evidence type="ECO:0000256" key="1">
    <source>
        <dbReference type="ARBA" id="ARBA00010466"/>
    </source>
</evidence>
<dbReference type="PROSITE" id="PS50943">
    <property type="entry name" value="HTH_CROC1"/>
    <property type="match status" value="1"/>
</dbReference>
<evidence type="ECO:0000313" key="7">
    <source>
        <dbReference type="EMBL" id="MTU04097.1"/>
    </source>
</evidence>
<dbReference type="SUPFAM" id="SSF100950">
    <property type="entry name" value="NagB/RpiA/CoA transferase-like"/>
    <property type="match status" value="1"/>
</dbReference>
<evidence type="ECO:0000256" key="3">
    <source>
        <dbReference type="ARBA" id="ARBA00023125"/>
    </source>
</evidence>
<gene>
    <name evidence="6" type="ORF">GMD11_07145</name>
    <name evidence="7" type="ORF">GMD18_06795</name>
</gene>
<dbReference type="InterPro" id="IPR001387">
    <property type="entry name" value="Cro/C1-type_HTH"/>
</dbReference>
<proteinExistence type="inferred from homology"/>
<dbReference type="GO" id="GO:0003677">
    <property type="term" value="F:DNA binding"/>
    <property type="evidence" value="ECO:0007669"/>
    <property type="project" value="UniProtKB-KW"/>
</dbReference>
<dbReference type="PANTHER" id="PTHR34294">
    <property type="entry name" value="TRANSCRIPTIONAL REGULATOR-RELATED"/>
    <property type="match status" value="1"/>
</dbReference>
<dbReference type="InterPro" id="IPR007324">
    <property type="entry name" value="Sugar-bd_dom_put"/>
</dbReference>
<dbReference type="InterPro" id="IPR037171">
    <property type="entry name" value="NagB/RpiA_transferase-like"/>
</dbReference>
<keyword evidence="4" id="KW-0804">Transcription</keyword>
<evidence type="ECO:0000256" key="2">
    <source>
        <dbReference type="ARBA" id="ARBA00023015"/>
    </source>
</evidence>
<evidence type="ECO:0000259" key="5">
    <source>
        <dbReference type="PROSITE" id="PS50943"/>
    </source>
</evidence>
<keyword evidence="3 6" id="KW-0238">DNA-binding</keyword>
<name>A0A3G9H5E2_9FIRM</name>
<dbReference type="GeneID" id="49406223"/>
<dbReference type="GO" id="GO:0030246">
    <property type="term" value="F:carbohydrate binding"/>
    <property type="evidence" value="ECO:0007669"/>
    <property type="project" value="InterPro"/>
</dbReference>
<dbReference type="Gene3D" id="1.10.10.10">
    <property type="entry name" value="Winged helix-like DNA-binding domain superfamily/Winged helix DNA-binding domain"/>
    <property type="match status" value="1"/>
</dbReference>
<evidence type="ECO:0000256" key="4">
    <source>
        <dbReference type="ARBA" id="ARBA00023163"/>
    </source>
</evidence>
<evidence type="ECO:0000313" key="8">
    <source>
        <dbReference type="Proteomes" id="UP000443070"/>
    </source>
</evidence>
<dbReference type="Proteomes" id="UP000484547">
    <property type="component" value="Unassembled WGS sequence"/>
</dbReference>
<comment type="similarity">
    <text evidence="1">Belongs to the SorC transcriptional regulatory family.</text>
</comment>
<accession>A0A3G9H5E2</accession>
<feature type="domain" description="HTH cro/C1-type" evidence="5">
    <location>
        <begin position="19"/>
        <end position="41"/>
    </location>
</feature>
<dbReference type="Gene3D" id="3.40.50.1360">
    <property type="match status" value="1"/>
</dbReference>
<dbReference type="InterPro" id="IPR036388">
    <property type="entry name" value="WH-like_DNA-bd_sf"/>
</dbReference>
<dbReference type="EMBL" id="WNBM01000004">
    <property type="protein sequence ID" value="MTT76034.1"/>
    <property type="molecule type" value="Genomic_DNA"/>
</dbReference>
<evidence type="ECO:0000313" key="9">
    <source>
        <dbReference type="Proteomes" id="UP000484547"/>
    </source>
</evidence>
<dbReference type="Proteomes" id="UP000443070">
    <property type="component" value="Unassembled WGS sequence"/>
</dbReference>
<protein>
    <submittedName>
        <fullName evidence="6">DNA-binding transcriptional regulator</fullName>
    </submittedName>
</protein>
<dbReference type="RefSeq" id="WP_113077564.1">
    <property type="nucleotide sequence ID" value="NZ_AP019004.1"/>
</dbReference>
<reference evidence="8 9" key="1">
    <citation type="journal article" date="2019" name="Nat. Med.">
        <title>A library of human gut bacterial isolates paired with longitudinal multiomics data enables mechanistic microbiome research.</title>
        <authorList>
            <person name="Poyet M."/>
            <person name="Groussin M."/>
            <person name="Gibbons S.M."/>
            <person name="Avila-Pacheco J."/>
            <person name="Jiang X."/>
            <person name="Kearney S.M."/>
            <person name="Perrotta A.R."/>
            <person name="Berdy B."/>
            <person name="Zhao S."/>
            <person name="Lieberman T.D."/>
            <person name="Swanson P.K."/>
            <person name="Smith M."/>
            <person name="Roesemann S."/>
            <person name="Alexander J.E."/>
            <person name="Rich S.A."/>
            <person name="Livny J."/>
            <person name="Vlamakis H."/>
            <person name="Clish C."/>
            <person name="Bullock K."/>
            <person name="Deik A."/>
            <person name="Scott J."/>
            <person name="Pierce K.A."/>
            <person name="Xavier R.J."/>
            <person name="Alm E.J."/>
        </authorList>
    </citation>
    <scope>NUCLEOTIDE SEQUENCE [LARGE SCALE GENOMIC DNA]</scope>
    <source>
        <strain evidence="6 9">BIOML-A13</strain>
        <strain evidence="7 8">BIOML-A3</strain>
    </source>
</reference>